<accession>A0A9D4B7I7</accession>
<organism evidence="1 2">
    <name type="scientific">Mauremys mutica</name>
    <name type="common">yellowpond turtle</name>
    <dbReference type="NCBI Taxonomy" id="74926"/>
    <lineage>
        <taxon>Eukaryota</taxon>
        <taxon>Metazoa</taxon>
        <taxon>Chordata</taxon>
        <taxon>Craniata</taxon>
        <taxon>Vertebrata</taxon>
        <taxon>Euteleostomi</taxon>
        <taxon>Archelosauria</taxon>
        <taxon>Testudinata</taxon>
        <taxon>Testudines</taxon>
        <taxon>Cryptodira</taxon>
        <taxon>Durocryptodira</taxon>
        <taxon>Testudinoidea</taxon>
        <taxon>Geoemydidae</taxon>
        <taxon>Geoemydinae</taxon>
        <taxon>Mauremys</taxon>
    </lineage>
</organism>
<reference evidence="1" key="1">
    <citation type="submission" date="2021-09" db="EMBL/GenBank/DDBJ databases">
        <title>The genome of Mauremys mutica provides insights into the evolution of semi-aquatic lifestyle.</title>
        <authorList>
            <person name="Gong S."/>
            <person name="Gao Y."/>
        </authorList>
    </citation>
    <scope>NUCLEOTIDE SEQUENCE</scope>
    <source>
        <strain evidence="1">MM-2020</strain>
        <tissue evidence="1">Muscle</tissue>
    </source>
</reference>
<protein>
    <submittedName>
        <fullName evidence="1">Uncharacterized protein</fullName>
    </submittedName>
</protein>
<proteinExistence type="predicted"/>
<comment type="caution">
    <text evidence="1">The sequence shown here is derived from an EMBL/GenBank/DDBJ whole genome shotgun (WGS) entry which is preliminary data.</text>
</comment>
<evidence type="ECO:0000313" key="1">
    <source>
        <dbReference type="EMBL" id="KAH1184168.1"/>
    </source>
</evidence>
<dbReference type="AlphaFoldDB" id="A0A9D4B7I7"/>
<gene>
    <name evidence="1" type="ORF">KIL84_014784</name>
</gene>
<dbReference type="Proteomes" id="UP000827986">
    <property type="component" value="Unassembled WGS sequence"/>
</dbReference>
<dbReference type="EMBL" id="JAHDVG010000465">
    <property type="protein sequence ID" value="KAH1184168.1"/>
    <property type="molecule type" value="Genomic_DNA"/>
</dbReference>
<keyword evidence="2" id="KW-1185">Reference proteome</keyword>
<evidence type="ECO:0000313" key="2">
    <source>
        <dbReference type="Proteomes" id="UP000827986"/>
    </source>
</evidence>
<sequence length="101" mass="11344">MRRDPLKGEISIRFGCGERNDCVCFMQLCQATFVKSEGRGRLPQQCRIRHCSSRCPVDTVSLQSTNKEPHVLKPLRIFFTHVHLGALSQIMEGQASAKALS</sequence>
<name>A0A9D4B7I7_9SAUR</name>